<dbReference type="InterPro" id="IPR023393">
    <property type="entry name" value="START-like_dom_sf"/>
</dbReference>
<reference evidence="2 3" key="1">
    <citation type="submission" date="2024-11" db="EMBL/GenBank/DDBJ databases">
        <title>A near-complete genome assembly of Cinchona calisaya.</title>
        <authorList>
            <person name="Lian D.C."/>
            <person name="Zhao X.W."/>
            <person name="Wei L."/>
        </authorList>
    </citation>
    <scope>NUCLEOTIDE SEQUENCE [LARGE SCALE GENOMIC DNA]</scope>
    <source>
        <tissue evidence="2">Nenye</tissue>
    </source>
</reference>
<comment type="caution">
    <text evidence="2">The sequence shown here is derived from an EMBL/GenBank/DDBJ whole genome shotgun (WGS) entry which is preliminary data.</text>
</comment>
<proteinExistence type="predicted"/>
<evidence type="ECO:0000313" key="3">
    <source>
        <dbReference type="Proteomes" id="UP001630127"/>
    </source>
</evidence>
<dbReference type="InterPro" id="IPR000916">
    <property type="entry name" value="Bet_v_I/MLP"/>
</dbReference>
<protein>
    <recommendedName>
        <fullName evidence="1">Bet v I/Major latex protein domain-containing protein</fullName>
    </recommendedName>
</protein>
<gene>
    <name evidence="2" type="ORF">ACH5RR_036354</name>
</gene>
<dbReference type="Gene3D" id="3.30.530.20">
    <property type="match status" value="1"/>
</dbReference>
<keyword evidence="3" id="KW-1185">Reference proteome</keyword>
<evidence type="ECO:0000313" key="2">
    <source>
        <dbReference type="EMBL" id="KAL3501905.1"/>
    </source>
</evidence>
<feature type="domain" description="Bet v I/Major latex protein" evidence="1">
    <location>
        <begin position="2"/>
        <end position="145"/>
    </location>
</feature>
<dbReference type="SUPFAM" id="SSF55961">
    <property type="entry name" value="Bet v1-like"/>
    <property type="match status" value="1"/>
</dbReference>
<sequence>MGLSGKLEFLQEVQSPGNVFLDIFGSKKDDLPKICPNAIPSIELLEGNWGDEISFPDGKDMISKETVQAVDKENQSTTYNFLEGDLMKVNKTMKVTFQVISKGEKNFLKWTYIYEKMNADDPDPDTFKFFASELTSMIDARYMAPENKI</sequence>
<name>A0ABD2Y4V8_9GENT</name>
<dbReference type="Proteomes" id="UP001630127">
    <property type="component" value="Unassembled WGS sequence"/>
</dbReference>
<accession>A0ABD2Y4V8</accession>
<evidence type="ECO:0000259" key="1">
    <source>
        <dbReference type="SMART" id="SM01037"/>
    </source>
</evidence>
<dbReference type="InterPro" id="IPR051761">
    <property type="entry name" value="MLP-like_ligand-binding"/>
</dbReference>
<organism evidence="2 3">
    <name type="scientific">Cinchona calisaya</name>
    <dbReference type="NCBI Taxonomy" id="153742"/>
    <lineage>
        <taxon>Eukaryota</taxon>
        <taxon>Viridiplantae</taxon>
        <taxon>Streptophyta</taxon>
        <taxon>Embryophyta</taxon>
        <taxon>Tracheophyta</taxon>
        <taxon>Spermatophyta</taxon>
        <taxon>Magnoliopsida</taxon>
        <taxon>eudicotyledons</taxon>
        <taxon>Gunneridae</taxon>
        <taxon>Pentapetalae</taxon>
        <taxon>asterids</taxon>
        <taxon>lamiids</taxon>
        <taxon>Gentianales</taxon>
        <taxon>Rubiaceae</taxon>
        <taxon>Cinchonoideae</taxon>
        <taxon>Cinchoneae</taxon>
        <taxon>Cinchona</taxon>
    </lineage>
</organism>
<dbReference type="SMART" id="SM01037">
    <property type="entry name" value="Bet_v_1"/>
    <property type="match status" value="1"/>
</dbReference>
<dbReference type="Pfam" id="PF00407">
    <property type="entry name" value="Bet_v_1"/>
    <property type="match status" value="1"/>
</dbReference>
<dbReference type="EMBL" id="JBJUIK010000015">
    <property type="protein sequence ID" value="KAL3501905.1"/>
    <property type="molecule type" value="Genomic_DNA"/>
</dbReference>
<dbReference type="AlphaFoldDB" id="A0ABD2Y4V8"/>
<dbReference type="PANTHER" id="PTHR31907">
    <property type="entry name" value="MLP-LIKE PROTEIN 423"/>
    <property type="match status" value="1"/>
</dbReference>